<evidence type="ECO:0000256" key="11">
    <source>
        <dbReference type="RuleBase" id="RU003781"/>
    </source>
</evidence>
<comment type="similarity">
    <text evidence="1 10 11">Belongs to the HAM1 NTPase family.</text>
</comment>
<dbReference type="RefSeq" id="WP_016570443.1">
    <property type="nucleotide sequence ID" value="NZ_BHXC01000006.1"/>
</dbReference>
<dbReference type="GO" id="GO:0000166">
    <property type="term" value="F:nucleotide binding"/>
    <property type="evidence" value="ECO:0007669"/>
    <property type="project" value="UniProtKB-KW"/>
</dbReference>
<protein>
    <recommendedName>
        <fullName evidence="10">dITP/XTP pyrophosphatase</fullName>
        <ecNumber evidence="10">3.6.1.66</ecNumber>
    </recommendedName>
    <alternativeName>
        <fullName evidence="10">Non-canonical purine NTP pyrophosphatase</fullName>
    </alternativeName>
    <alternativeName>
        <fullName evidence="10">Non-standard purine NTP pyrophosphatase</fullName>
    </alternativeName>
    <alternativeName>
        <fullName evidence="10">Nucleoside-triphosphate diphosphatase</fullName>
    </alternativeName>
    <alternativeName>
        <fullName evidence="10">Nucleoside-triphosphate pyrophosphatase</fullName>
        <shortName evidence="10">NTPase</shortName>
    </alternativeName>
</protein>
<dbReference type="GO" id="GO:0036220">
    <property type="term" value="F:ITP diphosphatase activity"/>
    <property type="evidence" value="ECO:0007669"/>
    <property type="project" value="UniProtKB-UniRule"/>
</dbReference>
<feature type="binding site" evidence="10">
    <location>
        <begin position="19"/>
        <end position="24"/>
    </location>
    <ligand>
        <name>substrate</name>
    </ligand>
</feature>
<dbReference type="GO" id="GO:0009146">
    <property type="term" value="P:purine nucleoside triphosphate catabolic process"/>
    <property type="evidence" value="ECO:0007669"/>
    <property type="project" value="UniProtKB-UniRule"/>
</dbReference>
<comment type="function">
    <text evidence="10">Pyrophosphatase that catalyzes the hydrolysis of nucleoside triphosphates to their monophosphate derivatives, with a high preference for the non-canonical purine nucleotides XTP (xanthosine triphosphate), dITP (deoxyinosine triphosphate) and ITP. Seems to function as a house-cleaning enzyme that removes non-canonical purine nucleotides from the nucleotide pool, thus preventing their incorporation into DNA/RNA and avoiding chromosomal lesions.</text>
</comment>
<dbReference type="HAMAP" id="MF_01405">
    <property type="entry name" value="Non_canon_purine_NTPase"/>
    <property type="match status" value="1"/>
</dbReference>
<accession>A0A059W3F7</accession>
<dbReference type="SUPFAM" id="SSF52972">
    <property type="entry name" value="ITPase-like"/>
    <property type="match status" value="1"/>
</dbReference>
<evidence type="ECO:0000256" key="3">
    <source>
        <dbReference type="ARBA" id="ARBA00022723"/>
    </source>
</evidence>
<dbReference type="GO" id="GO:0005829">
    <property type="term" value="C:cytosol"/>
    <property type="evidence" value="ECO:0007669"/>
    <property type="project" value="TreeGrafter"/>
</dbReference>
<dbReference type="GO" id="GO:0009117">
    <property type="term" value="P:nucleotide metabolic process"/>
    <property type="evidence" value="ECO:0007669"/>
    <property type="project" value="UniProtKB-KW"/>
</dbReference>
<evidence type="ECO:0000256" key="10">
    <source>
        <dbReference type="HAMAP-Rule" id="MF_01405"/>
    </source>
</evidence>
<evidence type="ECO:0000256" key="7">
    <source>
        <dbReference type="ARBA" id="ARBA00023080"/>
    </source>
</evidence>
<reference evidence="12 13" key="1">
    <citation type="journal article" date="2019" name="Microbiol. Resour. Announc.">
        <title>Draft Genome Sequence of the Most Traditional epsilon-Poly-l-Lysine Producer, Streptomyces albulus NBRC14147.</title>
        <authorList>
            <person name="Yamanaka K."/>
            <person name="Hamano Y."/>
        </authorList>
    </citation>
    <scope>NUCLEOTIDE SEQUENCE [LARGE SCALE GENOMIC DNA]</scope>
    <source>
        <strain evidence="12 13">NBRC 14147</strain>
    </source>
</reference>
<feature type="binding site" evidence="10">
    <location>
        <begin position="194"/>
        <end position="195"/>
    </location>
    <ligand>
        <name>substrate</name>
    </ligand>
</feature>
<dbReference type="EC" id="3.6.1.66" evidence="10"/>
<comment type="catalytic activity">
    <reaction evidence="8 10">
        <text>dITP + H2O = dIMP + diphosphate + H(+)</text>
        <dbReference type="Rhea" id="RHEA:28342"/>
        <dbReference type="ChEBI" id="CHEBI:15377"/>
        <dbReference type="ChEBI" id="CHEBI:15378"/>
        <dbReference type="ChEBI" id="CHEBI:33019"/>
        <dbReference type="ChEBI" id="CHEBI:61194"/>
        <dbReference type="ChEBI" id="CHEBI:61382"/>
        <dbReference type="EC" id="3.6.1.66"/>
    </reaction>
</comment>
<dbReference type="AlphaFoldDB" id="A0A059W3F7"/>
<keyword evidence="3 10" id="KW-0479">Metal-binding</keyword>
<dbReference type="Proteomes" id="UP000288351">
    <property type="component" value="Unassembled WGS sequence"/>
</dbReference>
<feature type="binding site" evidence="10">
    <location>
        <position position="84"/>
    </location>
    <ligand>
        <name>substrate</name>
    </ligand>
</feature>
<name>A0A059W3F7_STRNR</name>
<evidence type="ECO:0000256" key="4">
    <source>
        <dbReference type="ARBA" id="ARBA00022741"/>
    </source>
</evidence>
<sequence length="211" mass="22044">MESQTGDRPAAPRRLVLATRNTGKITELRAILAAADLDVELVGADAYPDVPDVKETGVTFAENALLKAHALAQATGHPAVADDSGLCVEVLGGAPGIFSARWAGRHGDDQANLDLLLAQLSDIDDEHRAAHFACAAALALPDGTERVVEGTLDGTLRRTPAGTGGFGYDPVLQPHGESRTCAELTADEKNAISHRGKAFRALAPVVRELLG</sequence>
<evidence type="ECO:0000313" key="12">
    <source>
        <dbReference type="EMBL" id="GCB91415.1"/>
    </source>
</evidence>
<feature type="binding site" evidence="10">
    <location>
        <position position="189"/>
    </location>
    <ligand>
        <name>substrate</name>
    </ligand>
</feature>
<evidence type="ECO:0000256" key="9">
    <source>
        <dbReference type="ARBA" id="ARBA00052017"/>
    </source>
</evidence>
<dbReference type="EMBL" id="BHXC01000006">
    <property type="protein sequence ID" value="GCB91415.1"/>
    <property type="molecule type" value="Genomic_DNA"/>
</dbReference>
<evidence type="ECO:0000256" key="1">
    <source>
        <dbReference type="ARBA" id="ARBA00008023"/>
    </source>
</evidence>
<comment type="caution">
    <text evidence="12">The sequence shown here is derived from an EMBL/GenBank/DDBJ whole genome shotgun (WGS) entry which is preliminary data.</text>
</comment>
<proteinExistence type="inferred from homology"/>
<dbReference type="GO" id="GO:0036222">
    <property type="term" value="F:XTP diphosphatase activity"/>
    <property type="evidence" value="ECO:0007669"/>
    <property type="project" value="UniProtKB-UniRule"/>
</dbReference>
<keyword evidence="4 10" id="KW-0547">Nucleotide-binding</keyword>
<evidence type="ECO:0000313" key="13">
    <source>
        <dbReference type="Proteomes" id="UP000288351"/>
    </source>
</evidence>
<dbReference type="GO" id="GO:0035870">
    <property type="term" value="F:dITP diphosphatase activity"/>
    <property type="evidence" value="ECO:0007669"/>
    <property type="project" value="UniProtKB-UniRule"/>
</dbReference>
<dbReference type="CDD" id="cd00515">
    <property type="entry name" value="HAM1"/>
    <property type="match status" value="1"/>
</dbReference>
<dbReference type="STRING" id="68570.DC74_3336"/>
<feature type="binding site" evidence="10">
    <location>
        <position position="83"/>
    </location>
    <ligand>
        <name>Mg(2+)</name>
        <dbReference type="ChEBI" id="CHEBI:18420"/>
    </ligand>
</feature>
<comment type="catalytic activity">
    <reaction evidence="10">
        <text>ITP + H2O = IMP + diphosphate + H(+)</text>
        <dbReference type="Rhea" id="RHEA:29399"/>
        <dbReference type="ChEBI" id="CHEBI:15377"/>
        <dbReference type="ChEBI" id="CHEBI:15378"/>
        <dbReference type="ChEBI" id="CHEBI:33019"/>
        <dbReference type="ChEBI" id="CHEBI:58053"/>
        <dbReference type="ChEBI" id="CHEBI:61402"/>
        <dbReference type="EC" id="3.6.1.66"/>
    </reaction>
</comment>
<keyword evidence="5 10" id="KW-0378">Hydrolase</keyword>
<dbReference type="FunFam" id="3.90.950.10:FF:000001">
    <property type="entry name" value="dITP/XTP pyrophosphatase"/>
    <property type="match status" value="1"/>
</dbReference>
<dbReference type="PANTHER" id="PTHR11067">
    <property type="entry name" value="INOSINE TRIPHOSPHATE PYROPHOSPHATASE/HAM1 PROTEIN"/>
    <property type="match status" value="1"/>
</dbReference>
<dbReference type="Pfam" id="PF01725">
    <property type="entry name" value="Ham1p_like"/>
    <property type="match status" value="1"/>
</dbReference>
<dbReference type="InterPro" id="IPR020922">
    <property type="entry name" value="dITP/XTP_pyrophosphatase"/>
</dbReference>
<keyword evidence="7 10" id="KW-0546">Nucleotide metabolism</keyword>
<feature type="active site" description="Proton acceptor" evidence="10">
    <location>
        <position position="83"/>
    </location>
</feature>
<dbReference type="Gene3D" id="3.90.950.10">
    <property type="match status" value="1"/>
</dbReference>
<dbReference type="PANTHER" id="PTHR11067:SF9">
    <property type="entry name" value="INOSINE TRIPHOSPHATE PYROPHOSPHATASE"/>
    <property type="match status" value="1"/>
</dbReference>
<dbReference type="eggNOG" id="COG0127">
    <property type="taxonomic scope" value="Bacteria"/>
</dbReference>
<dbReference type="InterPro" id="IPR002637">
    <property type="entry name" value="RdgB/HAM1"/>
</dbReference>
<comment type="cofactor">
    <cofactor evidence="10">
        <name>Mg(2+)</name>
        <dbReference type="ChEBI" id="CHEBI:18420"/>
    </cofactor>
    <text evidence="10">Binds 1 Mg(2+) ion per subunit.</text>
</comment>
<comment type="catalytic activity">
    <reaction evidence="9 10">
        <text>XTP + H2O = XMP + diphosphate + H(+)</text>
        <dbReference type="Rhea" id="RHEA:28610"/>
        <dbReference type="ChEBI" id="CHEBI:15377"/>
        <dbReference type="ChEBI" id="CHEBI:15378"/>
        <dbReference type="ChEBI" id="CHEBI:33019"/>
        <dbReference type="ChEBI" id="CHEBI:57464"/>
        <dbReference type="ChEBI" id="CHEBI:61314"/>
        <dbReference type="EC" id="3.6.1.66"/>
    </reaction>
</comment>
<dbReference type="GO" id="GO:0017111">
    <property type="term" value="F:ribonucleoside triphosphate phosphatase activity"/>
    <property type="evidence" value="ECO:0007669"/>
    <property type="project" value="InterPro"/>
</dbReference>
<organism evidence="12 13">
    <name type="scientific">Streptomyces noursei</name>
    <name type="common">Streptomyces albulus</name>
    <dbReference type="NCBI Taxonomy" id="1971"/>
    <lineage>
        <taxon>Bacteria</taxon>
        <taxon>Bacillati</taxon>
        <taxon>Actinomycetota</taxon>
        <taxon>Actinomycetes</taxon>
        <taxon>Kitasatosporales</taxon>
        <taxon>Streptomycetaceae</taxon>
        <taxon>Streptomyces</taxon>
    </lineage>
</organism>
<gene>
    <name evidence="12" type="ORF">SALB_04144</name>
</gene>
<dbReference type="InterPro" id="IPR029001">
    <property type="entry name" value="ITPase-like_fam"/>
</dbReference>
<comment type="caution">
    <text evidence="10">Lacks conserved residue(s) required for the propagation of feature annotation.</text>
</comment>
<keyword evidence="6 10" id="KW-0460">Magnesium</keyword>
<comment type="subunit">
    <text evidence="2 10">Homodimer.</text>
</comment>
<dbReference type="NCBIfam" id="TIGR00042">
    <property type="entry name" value="RdgB/HAM1 family non-canonical purine NTP pyrophosphatase"/>
    <property type="match status" value="1"/>
</dbReference>
<evidence type="ECO:0000256" key="6">
    <source>
        <dbReference type="ARBA" id="ARBA00022842"/>
    </source>
</evidence>
<feature type="binding site" evidence="10">
    <location>
        <begin position="166"/>
        <end position="169"/>
    </location>
    <ligand>
        <name>substrate</name>
    </ligand>
</feature>
<evidence type="ECO:0000256" key="2">
    <source>
        <dbReference type="ARBA" id="ARBA00011738"/>
    </source>
</evidence>
<evidence type="ECO:0000256" key="8">
    <source>
        <dbReference type="ARBA" id="ARBA00051875"/>
    </source>
</evidence>
<evidence type="ECO:0000256" key="5">
    <source>
        <dbReference type="ARBA" id="ARBA00022801"/>
    </source>
</evidence>
<dbReference type="GO" id="GO:0046872">
    <property type="term" value="F:metal ion binding"/>
    <property type="evidence" value="ECO:0007669"/>
    <property type="project" value="UniProtKB-KW"/>
</dbReference>